<gene>
    <name evidence="2" type="ORF">NCTC12119_01061</name>
</gene>
<dbReference type="AlphaFoldDB" id="A0A381C3X7"/>
<evidence type="ECO:0000256" key="1">
    <source>
        <dbReference type="SAM" id="Phobius"/>
    </source>
</evidence>
<feature type="transmembrane region" description="Helical" evidence="1">
    <location>
        <begin position="25"/>
        <end position="49"/>
    </location>
</feature>
<protein>
    <submittedName>
        <fullName evidence="2">Uncharacterized protein</fullName>
    </submittedName>
</protein>
<proteinExistence type="predicted"/>
<organism evidence="2 3">
    <name type="scientific">Buttiauxella agrestis</name>
    <dbReference type="NCBI Taxonomy" id="82977"/>
    <lineage>
        <taxon>Bacteria</taxon>
        <taxon>Pseudomonadati</taxon>
        <taxon>Pseudomonadota</taxon>
        <taxon>Gammaproteobacteria</taxon>
        <taxon>Enterobacterales</taxon>
        <taxon>Enterobacteriaceae</taxon>
        <taxon>Buttiauxella</taxon>
    </lineage>
</organism>
<reference evidence="2 3" key="1">
    <citation type="submission" date="2018-06" db="EMBL/GenBank/DDBJ databases">
        <authorList>
            <consortium name="Pathogen Informatics"/>
            <person name="Doyle S."/>
        </authorList>
    </citation>
    <scope>NUCLEOTIDE SEQUENCE [LARGE SCALE GENOMIC DNA]</scope>
    <source>
        <strain evidence="2 3">NCTC12119</strain>
    </source>
</reference>
<name>A0A381C3X7_9ENTR</name>
<evidence type="ECO:0000313" key="2">
    <source>
        <dbReference type="EMBL" id="SUW62614.1"/>
    </source>
</evidence>
<dbReference type="EMBL" id="UIGI01000001">
    <property type="protein sequence ID" value="SUW62614.1"/>
    <property type="molecule type" value="Genomic_DNA"/>
</dbReference>
<keyword evidence="1" id="KW-0812">Transmembrane</keyword>
<sequence length="57" mass="6587">MVHHDVIFAECMNAQGAGLFMQECIFLFTIFIFKCALSGNYFACVTYCLRKMDCNLY</sequence>
<evidence type="ECO:0000313" key="3">
    <source>
        <dbReference type="Proteomes" id="UP000255528"/>
    </source>
</evidence>
<keyword evidence="1" id="KW-0472">Membrane</keyword>
<dbReference type="Proteomes" id="UP000255528">
    <property type="component" value="Unassembled WGS sequence"/>
</dbReference>
<keyword evidence="1" id="KW-1133">Transmembrane helix</keyword>
<accession>A0A381C3X7</accession>